<evidence type="ECO:0000256" key="2">
    <source>
        <dbReference type="ARBA" id="ARBA00022737"/>
    </source>
</evidence>
<feature type="domain" description="S1 motif" evidence="7">
    <location>
        <begin position="456"/>
        <end position="525"/>
    </location>
</feature>
<dbReference type="PROSITE" id="PS50126">
    <property type="entry name" value="S1"/>
    <property type="match status" value="6"/>
</dbReference>
<dbReference type="PIRSF" id="PIRSF002111">
    <property type="entry name" value="RpsA"/>
    <property type="match status" value="1"/>
</dbReference>
<dbReference type="Gene3D" id="2.40.50.140">
    <property type="entry name" value="Nucleic acid-binding proteins"/>
    <property type="match status" value="6"/>
</dbReference>
<dbReference type="InterPro" id="IPR003029">
    <property type="entry name" value="S1_domain"/>
</dbReference>
<dbReference type="GO" id="GO:0005840">
    <property type="term" value="C:ribosome"/>
    <property type="evidence" value="ECO:0007669"/>
    <property type="project" value="UniProtKB-KW"/>
</dbReference>
<evidence type="ECO:0000256" key="6">
    <source>
        <dbReference type="PIRNR" id="PIRNR002111"/>
    </source>
</evidence>
<dbReference type="PRINTS" id="PR00681">
    <property type="entry name" value="RIBOSOMALS1"/>
</dbReference>
<feature type="domain" description="S1 motif" evidence="7">
    <location>
        <begin position="26"/>
        <end position="92"/>
    </location>
</feature>
<dbReference type="InterPro" id="IPR000110">
    <property type="entry name" value="Ribosomal_bS1"/>
</dbReference>
<dbReference type="InterPro" id="IPR035104">
    <property type="entry name" value="Ribosomal_protein_S1-like"/>
</dbReference>
<evidence type="ECO:0000313" key="8">
    <source>
        <dbReference type="EMBL" id="QUV94901.1"/>
    </source>
</evidence>
<dbReference type="CDD" id="cd04465">
    <property type="entry name" value="S1_RPS1_repeat_ec2_hs2"/>
    <property type="match status" value="1"/>
</dbReference>
<evidence type="ECO:0000313" key="9">
    <source>
        <dbReference type="Proteomes" id="UP000677668"/>
    </source>
</evidence>
<evidence type="ECO:0000256" key="4">
    <source>
        <dbReference type="ARBA" id="ARBA00022980"/>
    </source>
</evidence>
<keyword evidence="5 6" id="KW-0687">Ribonucleoprotein</keyword>
<dbReference type="NCBIfam" id="NF004952">
    <property type="entry name" value="PRK06299.1-2"/>
    <property type="match status" value="1"/>
</dbReference>
<comment type="similarity">
    <text evidence="1 6">Belongs to the bacterial ribosomal protein bS1 family.</text>
</comment>
<dbReference type="InterPro" id="IPR012340">
    <property type="entry name" value="NA-bd_OB-fold"/>
</dbReference>
<reference evidence="8 9" key="1">
    <citation type="submission" date="2021-03" db="EMBL/GenBank/DDBJ databases">
        <title>Genomic and phenotypic characterization of Chloracidobacterium isolates provides evidence for multiple species.</title>
        <authorList>
            <person name="Saini M.K."/>
            <person name="Costas A.M.G."/>
            <person name="Tank M."/>
            <person name="Bryant D.A."/>
        </authorList>
    </citation>
    <scope>NUCLEOTIDE SEQUENCE [LARGE SCALE GENOMIC DNA]</scope>
    <source>
        <strain evidence="8 9">N</strain>
    </source>
</reference>
<keyword evidence="4 6" id="KW-0689">Ribosomal protein</keyword>
<organism evidence="8 9">
    <name type="scientific">Chloracidobacterium sp. N</name>
    <dbReference type="NCBI Taxonomy" id="2821540"/>
    <lineage>
        <taxon>Bacteria</taxon>
        <taxon>Pseudomonadati</taxon>
        <taxon>Acidobacteriota</taxon>
        <taxon>Terriglobia</taxon>
        <taxon>Terriglobales</taxon>
        <taxon>Acidobacteriaceae</taxon>
        <taxon>Chloracidobacterium</taxon>
        <taxon>Chloracidobacterium aggregatum</taxon>
    </lineage>
</organism>
<dbReference type="NCBIfam" id="TIGR00717">
    <property type="entry name" value="rpsA"/>
    <property type="match status" value="1"/>
</dbReference>
<dbReference type="InterPro" id="IPR050437">
    <property type="entry name" value="Ribos_protein_bS1-like"/>
</dbReference>
<sequence>MEASEDTDFASMLDDYEQTSTSVSPGDIVVGQVVSITERGVVVDIGFKSEGLVPKEEFTGPDGELTVARGASVEVMVKQIEGGDGYVELSYADARRHHLWEVIEKAFTENQTVTGKITERTKGGLQVDLGGVMAFLPGSQADTRPLRNLDALIGREMTFRILKLNKKRNNIVLSRKVLLEEETTARKAETLRMLDENVIVSGQVKNLTDYGAFIDLGGIDGLLHVTDMSWGRLPKPSDMFNIGDTVQVKVLKFDRERERVSLGYKQLLPDPWDTVTERFRKNDIVKGRVVSVTDYGAFVELEDGIEGLVHVSEMTWSKRIKHPSKLVSVGDEVEAMILEVDPANRRISLGMKQIQPNPWDSVAQRYSVGSRVSGKVRNLTDFGAFVEIEDGIDGLIHVSDLSWTKRVKHPSDVLKKGQSIEAIITNIDTANRRLSLSIKDLEPNAWERFFQSHRVGDVVTGKVVRLAGFGVFVELEEGIEGLCHISELSDQRVDRAESVVSVGQVLPFKILKLDESNRKIGLSARAVGKENDPEDVSNYLNNESMTSLGEVARFLRGDKESR</sequence>
<feature type="domain" description="S1 motif" evidence="7">
    <location>
        <begin position="197"/>
        <end position="265"/>
    </location>
</feature>
<evidence type="ECO:0000256" key="3">
    <source>
        <dbReference type="ARBA" id="ARBA00022884"/>
    </source>
</evidence>
<evidence type="ECO:0000259" key="7">
    <source>
        <dbReference type="PROSITE" id="PS50126"/>
    </source>
</evidence>
<dbReference type="CDD" id="cd05687">
    <property type="entry name" value="S1_RPS1_repeat_ec1_hs1"/>
    <property type="match status" value="1"/>
</dbReference>
<dbReference type="EMBL" id="CP072642">
    <property type="protein sequence ID" value="QUV94901.1"/>
    <property type="molecule type" value="Genomic_DNA"/>
</dbReference>
<comment type="function">
    <text evidence="6">Binds mRNA; thus facilitating recognition of the initiation point. It is needed to translate mRNA with a short Shine-Dalgarno (SD) purine-rich sequence.</text>
</comment>
<dbReference type="RefSeq" id="WP_211423160.1">
    <property type="nucleotide sequence ID" value="NZ_CP072642.1"/>
</dbReference>
<keyword evidence="2" id="KW-0677">Repeat</keyword>
<feature type="domain" description="S1 motif" evidence="7">
    <location>
        <begin position="369"/>
        <end position="439"/>
    </location>
</feature>
<feature type="domain" description="S1 motif" evidence="7">
    <location>
        <begin position="282"/>
        <end position="352"/>
    </location>
</feature>
<gene>
    <name evidence="8" type="ORF">J8C05_00690</name>
</gene>
<dbReference type="SUPFAM" id="SSF50249">
    <property type="entry name" value="Nucleic acid-binding proteins"/>
    <property type="match status" value="6"/>
</dbReference>
<accession>A0ABX8B5N4</accession>
<dbReference type="Pfam" id="PF00575">
    <property type="entry name" value="S1"/>
    <property type="match status" value="6"/>
</dbReference>
<dbReference type="SMART" id="SM00316">
    <property type="entry name" value="S1"/>
    <property type="match status" value="6"/>
</dbReference>
<evidence type="ECO:0000256" key="1">
    <source>
        <dbReference type="ARBA" id="ARBA00006767"/>
    </source>
</evidence>
<feature type="domain" description="S1 motif" evidence="7">
    <location>
        <begin position="110"/>
        <end position="176"/>
    </location>
</feature>
<dbReference type="PANTHER" id="PTHR10724:SF7">
    <property type="entry name" value="SMALL RIBOSOMAL SUBUNIT PROTEIN BS1C"/>
    <property type="match status" value="1"/>
</dbReference>
<proteinExistence type="inferred from homology"/>
<dbReference type="Proteomes" id="UP000677668">
    <property type="component" value="Chromosome 1"/>
</dbReference>
<keyword evidence="3 6" id="KW-0694">RNA-binding</keyword>
<keyword evidence="9" id="KW-1185">Reference proteome</keyword>
<evidence type="ECO:0000256" key="5">
    <source>
        <dbReference type="ARBA" id="ARBA00023274"/>
    </source>
</evidence>
<dbReference type="PANTHER" id="PTHR10724">
    <property type="entry name" value="30S RIBOSOMAL PROTEIN S1"/>
    <property type="match status" value="1"/>
</dbReference>
<dbReference type="CDD" id="cd05688">
    <property type="entry name" value="S1_RPS1_repeat_ec3"/>
    <property type="match status" value="1"/>
</dbReference>
<name>A0ABX8B5N4_9BACT</name>
<protein>
    <recommendedName>
        <fullName evidence="6">30S ribosomal protein S1</fullName>
    </recommendedName>
</protein>